<dbReference type="EMBL" id="CP008953">
    <property type="protein sequence ID" value="AIG80193.1"/>
    <property type="molecule type" value="Genomic_DNA"/>
</dbReference>
<dbReference type="SUPFAM" id="SSF47413">
    <property type="entry name" value="lambda repressor-like DNA-binding domains"/>
    <property type="match status" value="1"/>
</dbReference>
<feature type="domain" description="HTH cro/C1-type" evidence="1">
    <location>
        <begin position="29"/>
        <end position="83"/>
    </location>
</feature>
<dbReference type="SMART" id="SM00530">
    <property type="entry name" value="HTH_XRE"/>
    <property type="match status" value="1"/>
</dbReference>
<evidence type="ECO:0000259" key="1">
    <source>
        <dbReference type="PROSITE" id="PS50943"/>
    </source>
</evidence>
<dbReference type="HOGENOM" id="CLU_055817_1_1_11"/>
<dbReference type="GO" id="GO:0003677">
    <property type="term" value="F:DNA binding"/>
    <property type="evidence" value="ECO:0007669"/>
    <property type="project" value="InterPro"/>
</dbReference>
<dbReference type="CDD" id="cd00093">
    <property type="entry name" value="HTH_XRE"/>
    <property type="match status" value="1"/>
</dbReference>
<name>A0A075V4L1_9PSEU</name>
<dbReference type="AlphaFoldDB" id="A0A075V4L1"/>
<proteinExistence type="predicted"/>
<protein>
    <recommendedName>
        <fullName evidence="1">HTH cro/C1-type domain-containing protein</fullName>
    </recommendedName>
</protein>
<sequence>MTCRGAPGKVLAMPKSKPAPQARALAEALRVARKAARLAATEVADKLAWSQSTISRIETGLRAASAEEVSALLAVYQVTGERREALLALARDSGPWWFADLAVQRETLAQYGKEATKIVAFGTTLVPEPLRTPAYARATNSSVAVLGQKRLAAYLDEAVLRRQVGGPRVMTNQLQHLIELAERPTVELRVIPFAAGAYPGGDYVLLEFGPARPLVYLKHRGTGLFLHRRCDVAPYVQSTVDAVALDPARSVRLIESVVEARPQRGELLRQ</sequence>
<dbReference type="Pfam" id="PF19054">
    <property type="entry name" value="DUF5753"/>
    <property type="match status" value="1"/>
</dbReference>
<dbReference type="InterPro" id="IPR001387">
    <property type="entry name" value="Cro/C1-type_HTH"/>
</dbReference>
<keyword evidence="3" id="KW-1185">Reference proteome</keyword>
<dbReference type="InterPro" id="IPR043917">
    <property type="entry name" value="DUF5753"/>
</dbReference>
<dbReference type="InterPro" id="IPR010982">
    <property type="entry name" value="Lambda_DNA-bd_dom_sf"/>
</dbReference>
<accession>A0A075V4L1</accession>
<dbReference type="KEGG" id="aja:AJAP_36975"/>
<dbReference type="PROSITE" id="PS50943">
    <property type="entry name" value="HTH_CROC1"/>
    <property type="match status" value="1"/>
</dbReference>
<reference evidence="2 3" key="1">
    <citation type="journal article" date="2014" name="J. Biotechnol.">
        <title>Complete genome sequence of the actinobacterium Amycolatopsis japonica MG417-CF17(T) (=DSM 44213T) producing (S,S)-N,N'-ethylenediaminedisuccinic acid.</title>
        <authorList>
            <person name="Stegmann E."/>
            <person name="Albersmeier A."/>
            <person name="Spohn M."/>
            <person name="Gert H."/>
            <person name="Weber T."/>
            <person name="Wohlleben W."/>
            <person name="Kalinowski J."/>
            <person name="Ruckert C."/>
        </authorList>
    </citation>
    <scope>NUCLEOTIDE SEQUENCE [LARGE SCALE GENOMIC DNA]</scope>
    <source>
        <strain evidence="3">MG417-CF17 (DSM 44213)</strain>
    </source>
</reference>
<evidence type="ECO:0000313" key="2">
    <source>
        <dbReference type="EMBL" id="AIG80193.1"/>
    </source>
</evidence>
<dbReference type="eggNOG" id="COG1396">
    <property type="taxonomic scope" value="Bacteria"/>
</dbReference>
<dbReference type="Proteomes" id="UP000028492">
    <property type="component" value="Chromosome"/>
</dbReference>
<dbReference type="Gene3D" id="1.10.260.40">
    <property type="entry name" value="lambda repressor-like DNA-binding domains"/>
    <property type="match status" value="1"/>
</dbReference>
<dbReference type="STRING" id="208439.AJAP_36975"/>
<organism evidence="2 3">
    <name type="scientific">Amycolatopsis japonica</name>
    <dbReference type="NCBI Taxonomy" id="208439"/>
    <lineage>
        <taxon>Bacteria</taxon>
        <taxon>Bacillati</taxon>
        <taxon>Actinomycetota</taxon>
        <taxon>Actinomycetes</taxon>
        <taxon>Pseudonocardiales</taxon>
        <taxon>Pseudonocardiaceae</taxon>
        <taxon>Amycolatopsis</taxon>
        <taxon>Amycolatopsis japonica group</taxon>
    </lineage>
</organism>
<gene>
    <name evidence="2" type="ORF">AJAP_36975</name>
</gene>
<dbReference type="Pfam" id="PF13560">
    <property type="entry name" value="HTH_31"/>
    <property type="match status" value="1"/>
</dbReference>
<evidence type="ECO:0000313" key="3">
    <source>
        <dbReference type="Proteomes" id="UP000028492"/>
    </source>
</evidence>